<dbReference type="GO" id="GO:0006520">
    <property type="term" value="P:amino acid metabolic process"/>
    <property type="evidence" value="ECO:0007669"/>
    <property type="project" value="InterPro"/>
</dbReference>
<dbReference type="SMART" id="SM00934">
    <property type="entry name" value="OMPdecase"/>
    <property type="match status" value="1"/>
</dbReference>
<dbReference type="VEuPathDB" id="TriTrypDB:LdBPK_160560.1"/>
<dbReference type="VEuPathDB" id="TriTrypDB:LDHU3_16.0670"/>
<dbReference type="InterPro" id="IPR006132">
    <property type="entry name" value="Asp/Orn_carbamoyltranf_P-bd"/>
</dbReference>
<dbReference type="SUPFAM" id="SSF53271">
    <property type="entry name" value="PRTase-like"/>
    <property type="match status" value="1"/>
</dbReference>
<comment type="caution">
    <text evidence="13">The sequence shown here is derived from an EMBL/GenBank/DDBJ whole genome shotgun (WGS) entry which is preliminary data.</text>
</comment>
<comment type="catalytic activity">
    <reaction evidence="10">
        <text>carbamoyl phosphate + L-aspartate = N-carbamoyl-L-aspartate + phosphate + H(+)</text>
        <dbReference type="Rhea" id="RHEA:20013"/>
        <dbReference type="ChEBI" id="CHEBI:15378"/>
        <dbReference type="ChEBI" id="CHEBI:29991"/>
        <dbReference type="ChEBI" id="CHEBI:32814"/>
        <dbReference type="ChEBI" id="CHEBI:43474"/>
        <dbReference type="ChEBI" id="CHEBI:58228"/>
        <dbReference type="EC" id="2.1.3.2"/>
    </reaction>
</comment>
<dbReference type="CDD" id="cd06223">
    <property type="entry name" value="PRTases_typeI"/>
    <property type="match status" value="1"/>
</dbReference>
<dbReference type="InterPro" id="IPR036901">
    <property type="entry name" value="Asp/Orn_carbamoylTrfase_sf"/>
</dbReference>
<dbReference type="InterPro" id="IPR011995">
    <property type="entry name" value="OMPdecase_type-2"/>
</dbReference>
<dbReference type="GO" id="GO:0006207">
    <property type="term" value="P:'de novo' pyrimidine nucleobase biosynthetic process"/>
    <property type="evidence" value="ECO:0007669"/>
    <property type="project" value="InterPro"/>
</dbReference>
<dbReference type="Proteomes" id="UP000318821">
    <property type="component" value="Unassembled WGS sequence"/>
</dbReference>
<protein>
    <submittedName>
        <fullName evidence="13">Aspartate carbamoyltransferase</fullName>
    </submittedName>
</protein>
<dbReference type="InterPro" id="IPR006131">
    <property type="entry name" value="Asp_carbamoyltransf_Asp/Orn-bd"/>
</dbReference>
<dbReference type="VEuPathDB" id="TriTrypDB:LdCL_160010450"/>
<dbReference type="Pfam" id="PF00156">
    <property type="entry name" value="Pribosyltran"/>
    <property type="match status" value="1"/>
</dbReference>
<dbReference type="InterPro" id="IPR004467">
    <property type="entry name" value="Or_phspho_trans_dom"/>
</dbReference>
<dbReference type="VEuPathDB" id="TriTrypDB:LdCL_160010400"/>
<dbReference type="NCBIfam" id="TIGR00670">
    <property type="entry name" value="asp_carb_tr"/>
    <property type="match status" value="1"/>
</dbReference>
<keyword evidence="9" id="KW-0456">Lyase</keyword>
<dbReference type="PRINTS" id="PR00101">
    <property type="entry name" value="ATCASE"/>
</dbReference>
<dbReference type="NCBIfam" id="NF002032">
    <property type="entry name" value="PRK00856.1"/>
    <property type="match status" value="1"/>
</dbReference>
<evidence type="ECO:0000256" key="3">
    <source>
        <dbReference type="ARBA" id="ARBA00004889"/>
    </source>
</evidence>
<name>A0A504X1R9_LEIDO</name>
<dbReference type="Gene3D" id="3.20.20.70">
    <property type="entry name" value="Aldolase class I"/>
    <property type="match status" value="2"/>
</dbReference>
<dbReference type="InterPro" id="IPR023031">
    <property type="entry name" value="OPRT"/>
</dbReference>
<evidence type="ECO:0000256" key="1">
    <source>
        <dbReference type="ARBA" id="ARBA00004852"/>
    </source>
</evidence>
<evidence type="ECO:0000313" key="14">
    <source>
        <dbReference type="Proteomes" id="UP000318821"/>
    </source>
</evidence>
<dbReference type="Gene3D" id="3.40.50.1370">
    <property type="entry name" value="Aspartate/ornithine carbamoyltransferase"/>
    <property type="match status" value="2"/>
</dbReference>
<dbReference type="InterPro" id="IPR018089">
    <property type="entry name" value="OMPdecase_AS"/>
</dbReference>
<dbReference type="Pfam" id="PF02729">
    <property type="entry name" value="OTCace_N"/>
    <property type="match status" value="1"/>
</dbReference>
<reference evidence="14" key="1">
    <citation type="submission" date="2019-02" db="EMBL/GenBank/DDBJ databases">
        <title>FDA dAtabase for Regulatory Grade micrObial Sequences (FDA-ARGOS): Supporting development and validation of Infectious Disease Dx tests.</title>
        <authorList>
            <person name="Duncan R."/>
            <person name="Fisher C."/>
            <person name="Tallon L."/>
            <person name="Sadzewicz L."/>
            <person name="Sengamalay N."/>
            <person name="Ott S."/>
            <person name="Godinez A."/>
            <person name="Nagaraj S."/>
            <person name="Vavikolanu K."/>
            <person name="Vyas G."/>
            <person name="Nadendla S."/>
            <person name="Aluvathingal J."/>
            <person name="Sichtig H."/>
        </authorList>
    </citation>
    <scope>NUCLEOTIDE SEQUENCE [LARGE SCALE GENOMIC DNA]</scope>
    <source>
        <strain evidence="14">FDAARGOS_360</strain>
    </source>
</reference>
<dbReference type="FunFam" id="3.40.50.1370:FF:000002">
    <property type="entry name" value="Aspartate carbamoyltransferase 2"/>
    <property type="match status" value="1"/>
</dbReference>
<comment type="pathway">
    <text evidence="3">Pyrimidine metabolism; UMP biosynthesis via de novo pathway; UMP from orotate: step 1/2.</text>
</comment>
<evidence type="ECO:0000256" key="9">
    <source>
        <dbReference type="ARBA" id="ARBA00023239"/>
    </source>
</evidence>
<dbReference type="NCBIfam" id="TIGR02127">
    <property type="entry name" value="pyrF_sub2"/>
    <property type="match status" value="1"/>
</dbReference>
<dbReference type="Gene3D" id="3.40.50.2020">
    <property type="match status" value="1"/>
</dbReference>
<dbReference type="HAMAP" id="MF_01208">
    <property type="entry name" value="PyrE"/>
    <property type="match status" value="1"/>
</dbReference>
<accession>A0A504X1R9</accession>
<proteinExistence type="inferred from homology"/>
<feature type="domain" description="Orotidine 5'-phosphate decarboxylase" evidence="12">
    <location>
        <begin position="15"/>
        <end position="214"/>
    </location>
</feature>
<comment type="pathway">
    <text evidence="1">Pyrimidine metabolism; UMP biosynthesis via de novo pathway; (S)-dihydroorotate from bicarbonate: step 2/3.</text>
</comment>
<dbReference type="PANTHER" id="PTHR19278:SF9">
    <property type="entry name" value="URIDINE 5'-MONOPHOSPHATE SYNTHASE"/>
    <property type="match status" value="1"/>
</dbReference>
<keyword evidence="4" id="KW-0328">Glycosyltransferase</keyword>
<organism evidence="13 14">
    <name type="scientific">Leishmania donovani</name>
    <dbReference type="NCBI Taxonomy" id="5661"/>
    <lineage>
        <taxon>Eukaryota</taxon>
        <taxon>Discoba</taxon>
        <taxon>Euglenozoa</taxon>
        <taxon>Kinetoplastea</taxon>
        <taxon>Metakinetoplastina</taxon>
        <taxon>Trypanosomatida</taxon>
        <taxon>Trypanosomatidae</taxon>
        <taxon>Leishmaniinae</taxon>
        <taxon>Leishmania</taxon>
    </lineage>
</organism>
<comment type="pathway">
    <text evidence="2">Pyrimidine metabolism; UMP biosynthesis via de novo pathway; UMP from orotate: step 2/2.</text>
</comment>
<dbReference type="SUPFAM" id="SSF53671">
    <property type="entry name" value="Aspartate/ornithine carbamoyltransferase"/>
    <property type="match status" value="1"/>
</dbReference>
<dbReference type="Pfam" id="PF00215">
    <property type="entry name" value="OMPdecase"/>
    <property type="match status" value="1"/>
</dbReference>
<dbReference type="SUPFAM" id="SSF51366">
    <property type="entry name" value="Ribulose-phoshate binding barrel"/>
    <property type="match status" value="1"/>
</dbReference>
<evidence type="ECO:0000259" key="12">
    <source>
        <dbReference type="SMART" id="SM00934"/>
    </source>
</evidence>
<dbReference type="NCBIfam" id="TIGR00336">
    <property type="entry name" value="pyrE"/>
    <property type="match status" value="1"/>
</dbReference>
<evidence type="ECO:0000256" key="5">
    <source>
        <dbReference type="ARBA" id="ARBA00022679"/>
    </source>
</evidence>
<evidence type="ECO:0000256" key="2">
    <source>
        <dbReference type="ARBA" id="ARBA00004861"/>
    </source>
</evidence>
<dbReference type="FunFam" id="3.40.50.2020:FF:000058">
    <property type="entry name" value="Orotidine-5-phosphate decarboxylase/orotate phosphoribosyltransferase"/>
    <property type="match status" value="1"/>
</dbReference>
<dbReference type="UniPathway" id="UPA00070">
    <property type="reaction ID" value="UER00116"/>
</dbReference>
<dbReference type="GO" id="GO:0004590">
    <property type="term" value="F:orotidine-5'-phosphate decarboxylase activity"/>
    <property type="evidence" value="ECO:0007669"/>
    <property type="project" value="UniProtKB-EC"/>
</dbReference>
<evidence type="ECO:0000256" key="11">
    <source>
        <dbReference type="ARBA" id="ARBA00049157"/>
    </source>
</evidence>
<dbReference type="PANTHER" id="PTHR19278">
    <property type="entry name" value="OROTATE PHOSPHORIBOSYLTRANSFERASE"/>
    <property type="match status" value="1"/>
</dbReference>
<keyword evidence="8" id="KW-0665">Pyrimidine biosynthesis</keyword>
<dbReference type="Pfam" id="PF00185">
    <property type="entry name" value="OTCace"/>
    <property type="match status" value="1"/>
</dbReference>
<dbReference type="VEuPathDB" id="TriTrypDB:LDHU3_16.0650"/>
<dbReference type="InterPro" id="IPR029057">
    <property type="entry name" value="PRTase-like"/>
</dbReference>
<dbReference type="InterPro" id="IPR013785">
    <property type="entry name" value="Aldolase_TIM"/>
</dbReference>
<dbReference type="InterPro" id="IPR011060">
    <property type="entry name" value="RibuloseP-bd_barrel"/>
</dbReference>
<gene>
    <name evidence="13" type="ORF">CGC20_36500</name>
</gene>
<evidence type="ECO:0000256" key="7">
    <source>
        <dbReference type="ARBA" id="ARBA00022842"/>
    </source>
</evidence>
<evidence type="ECO:0000256" key="4">
    <source>
        <dbReference type="ARBA" id="ARBA00022676"/>
    </source>
</evidence>
<evidence type="ECO:0000256" key="10">
    <source>
        <dbReference type="ARBA" id="ARBA00048859"/>
    </source>
</evidence>
<dbReference type="InterPro" id="IPR001754">
    <property type="entry name" value="OMPdeCOase_dom"/>
</dbReference>
<keyword evidence="5 13" id="KW-0808">Transferase</keyword>
<dbReference type="GO" id="GO:0044205">
    <property type="term" value="P:'de novo' UMP biosynthetic process"/>
    <property type="evidence" value="ECO:0007669"/>
    <property type="project" value="UniProtKB-UniPathway"/>
</dbReference>
<dbReference type="InterPro" id="IPR006130">
    <property type="entry name" value="Asp/Orn_carbamoylTrfase"/>
</dbReference>
<dbReference type="VEuPathDB" id="TriTrypDB:LDHU3_16.0660"/>
<dbReference type="PRINTS" id="PR00100">
    <property type="entry name" value="AOTCASE"/>
</dbReference>
<dbReference type="AlphaFoldDB" id="A0A504X1R9"/>
<dbReference type="GO" id="GO:0016597">
    <property type="term" value="F:amino acid binding"/>
    <property type="evidence" value="ECO:0007669"/>
    <property type="project" value="InterPro"/>
</dbReference>
<dbReference type="GO" id="GO:0005737">
    <property type="term" value="C:cytoplasm"/>
    <property type="evidence" value="ECO:0007669"/>
    <property type="project" value="UniProtKB-ARBA"/>
</dbReference>
<keyword evidence="6" id="KW-0210">Decarboxylase</keyword>
<dbReference type="GO" id="GO:0004070">
    <property type="term" value="F:aspartate carbamoyltransferase activity"/>
    <property type="evidence" value="ECO:0007669"/>
    <property type="project" value="UniProtKB-EC"/>
</dbReference>
<comment type="catalytic activity">
    <reaction evidence="11">
        <text>orotidine 5'-phosphate + H(+) = UMP + CO2</text>
        <dbReference type="Rhea" id="RHEA:11596"/>
        <dbReference type="ChEBI" id="CHEBI:15378"/>
        <dbReference type="ChEBI" id="CHEBI:16526"/>
        <dbReference type="ChEBI" id="CHEBI:57538"/>
        <dbReference type="ChEBI" id="CHEBI:57865"/>
        <dbReference type="EC" id="4.1.1.23"/>
    </reaction>
</comment>
<dbReference type="InterPro" id="IPR002082">
    <property type="entry name" value="Asp_carbamoyltransf"/>
</dbReference>
<dbReference type="InterPro" id="IPR000836">
    <property type="entry name" value="PRTase_dom"/>
</dbReference>
<dbReference type="CDD" id="cd04725">
    <property type="entry name" value="OMP_decarboxylase_like"/>
    <property type="match status" value="1"/>
</dbReference>
<evidence type="ECO:0000256" key="6">
    <source>
        <dbReference type="ARBA" id="ARBA00022793"/>
    </source>
</evidence>
<keyword evidence="7" id="KW-0460">Magnesium</keyword>
<evidence type="ECO:0000313" key="13">
    <source>
        <dbReference type="EMBL" id="TPP40949.1"/>
    </source>
</evidence>
<evidence type="ECO:0000256" key="8">
    <source>
        <dbReference type="ARBA" id="ARBA00022975"/>
    </source>
</evidence>
<dbReference type="GO" id="GO:0004588">
    <property type="term" value="F:orotate phosphoribosyltransferase activity"/>
    <property type="evidence" value="ECO:0007669"/>
    <property type="project" value="InterPro"/>
</dbReference>
<dbReference type="EMBL" id="RHLD01000028">
    <property type="protein sequence ID" value="TPP40949.1"/>
    <property type="molecule type" value="Genomic_DNA"/>
</dbReference>
<dbReference type="VEuPathDB" id="TriTrypDB:LdCL_160010500"/>
<dbReference type="VEuPathDB" id="TriTrypDB:LdBPK_160550.1"/>
<dbReference type="PROSITE" id="PS00156">
    <property type="entry name" value="OMPDECASE"/>
    <property type="match status" value="1"/>
</dbReference>
<sequence>MSFFDLLNERAKRSLLCVGLDPRAKTAAAAVEECKRLIEQTHEYAAAYKPNAAFFEFFGAEGWAALSEVIRAVPAGIPVVLDAKRGDIADTADAYATSAFKHLNAHAITASPYMGSDSLQPFMRYPDKAVFVLCKTSNKGSNDLQCLRVGDRYLYEAVAERAEGPWNVNGNVGLGGSLKASLDAGLRADGSGMLINVSRGLARAADPRAAAKELCEEINAIRFAKGASVELAKALVDSHCVRFGNFTLKSGKSSPIYIDLRRLVTYPAIMRLVAREYAKVLRHYKFDRIAGLPYAALPIASAISNEMNVPLIYPRREAKIYGTKAAIEGEYKKGDRVVIIDDLVSTGETKVEAIEKLRSAGLEVVSIVVLVDRDMGAKAFLNKLGYDFEAVVGLHQLLPLWRKSNAITSQQEADVRAFLGQPPPWCGSDEQRRSPSRPTFTSKVYEATLRGRQDEPCIGRLGAAAQNCGLLRTAAVRPPLSAAGSTTGQRPVGLYLEHHCPTCGVKATVATRYRHPHLCGIMTACGVTPNASPMGTSAAAATVLRGLQKQVTLLREDKLLLNAQVSTPIPSKLSQASLLAFANRENRKVNVASMIGWRPSSQVTTSTPLYSQLYTTPGPNCGVYTARTACEACQNPYGHSTSPLGIFAGSKIAGRMVGALSWRPDPCPRHVHEKANPLPRGKMITVLRVANTLGGVRAGRRFMAALVVLCAGERNPCNQGHDRHISGRARGLAVMEALLPLLLVFLGVFSMGTRVMCKKGVVGALNRSDGCVVRTPTFRFTGFIAVSIVASKLVSNVNVSPLLGAYIIIAGKFGDTIMPTFNPVASLKGQSVASATQFSRADIDALIQLALDMKTHIEAGKTIDTLHGRVMTPLFFEDSSRTLTSFCAAMMRLGGSVVNFKVETSSVNKGETLQDTIRTLDSYSDVLVLRHAKEEALEQAMSVATHPIMNAGNGAGEHPTQALLDILTIHAELGAVDGIAIALIGDLKKGRTVHSLLKLLTHNFALRRVYLIAPAGLEMPAEVLEHVASDVLKRGIAIQQACGLTPEIVADCDVLYATRLQKERFIASAAGDADAMTAFEASKASLLIDKARLAHAKAKMIVMHPLPRVDELSADIDDDPRAAYFRQMRYGLFMRMAILFSVLS</sequence>